<gene>
    <name evidence="2" type="ORF">ACFSAU_10105</name>
</gene>
<protein>
    <submittedName>
        <fullName evidence="2">Uncharacterized protein</fullName>
    </submittedName>
</protein>
<evidence type="ECO:0000256" key="1">
    <source>
        <dbReference type="SAM" id="Phobius"/>
    </source>
</evidence>
<reference evidence="2 3" key="1">
    <citation type="journal article" date="2019" name="Int. J. Syst. Evol. Microbiol.">
        <title>The Global Catalogue of Microorganisms (GCM) 10K type strain sequencing project: providing services to taxonomists for standard genome sequencing and annotation.</title>
        <authorList>
            <consortium name="The Broad Institute Genomics Platform"/>
            <consortium name="The Broad Institute Genome Sequencing Center for Infectious Disease"/>
            <person name="Wu L."/>
            <person name="Ma J."/>
        </authorList>
    </citation>
    <scope>NUCLEOTIDE SEQUENCE [LARGE SCALE GENOMIC DNA]</scope>
    <source>
        <strain evidence="2 3">CGMCC 1.12859</strain>
    </source>
</reference>
<keyword evidence="1" id="KW-0812">Transmembrane</keyword>
<comment type="caution">
    <text evidence="2">The sequence shown here is derived from an EMBL/GenBank/DDBJ whole genome shotgun (WGS) entry which is preliminary data.</text>
</comment>
<feature type="transmembrane region" description="Helical" evidence="1">
    <location>
        <begin position="52"/>
        <end position="71"/>
    </location>
</feature>
<name>A0ABD6BS36_9EURY</name>
<dbReference type="RefSeq" id="WP_267646984.1">
    <property type="nucleotide sequence ID" value="NZ_JANHGR010000001.1"/>
</dbReference>
<dbReference type="EMBL" id="JBHUCZ010000009">
    <property type="protein sequence ID" value="MFD1567847.1"/>
    <property type="molecule type" value="Genomic_DNA"/>
</dbReference>
<evidence type="ECO:0000313" key="2">
    <source>
        <dbReference type="EMBL" id="MFD1567847.1"/>
    </source>
</evidence>
<keyword evidence="1" id="KW-1133">Transmembrane helix</keyword>
<keyword evidence="3" id="KW-1185">Reference proteome</keyword>
<feature type="transmembrane region" description="Helical" evidence="1">
    <location>
        <begin position="78"/>
        <end position="98"/>
    </location>
</feature>
<feature type="transmembrane region" description="Helical" evidence="1">
    <location>
        <begin position="21"/>
        <end position="40"/>
    </location>
</feature>
<keyword evidence="1" id="KW-0472">Membrane</keyword>
<sequence>MPPRDEVDRLLFGRDPVLSTRLLRVAGGLFVLALLAYLPVRYMGTVSLTGPVVTAGLAVAMFGVAAAAAYVNDGLFVSVALSSGVGVGFYAPAIAFELQDPGDAALWVLAAGPFSSLAVGVVGFAAGAGLARLRSSRRRAGADRR</sequence>
<organism evidence="2 3">
    <name type="scientific">Halolamina litorea</name>
    <dbReference type="NCBI Taxonomy" id="1515593"/>
    <lineage>
        <taxon>Archaea</taxon>
        <taxon>Methanobacteriati</taxon>
        <taxon>Methanobacteriota</taxon>
        <taxon>Stenosarchaea group</taxon>
        <taxon>Halobacteria</taxon>
        <taxon>Halobacteriales</taxon>
        <taxon>Haloferacaceae</taxon>
    </lineage>
</organism>
<dbReference type="AlphaFoldDB" id="A0ABD6BS36"/>
<dbReference type="Proteomes" id="UP001597139">
    <property type="component" value="Unassembled WGS sequence"/>
</dbReference>
<evidence type="ECO:0000313" key="3">
    <source>
        <dbReference type="Proteomes" id="UP001597139"/>
    </source>
</evidence>
<proteinExistence type="predicted"/>
<feature type="transmembrane region" description="Helical" evidence="1">
    <location>
        <begin position="104"/>
        <end position="131"/>
    </location>
</feature>
<accession>A0ABD6BS36</accession>